<dbReference type="InterPro" id="IPR036388">
    <property type="entry name" value="WH-like_DNA-bd_sf"/>
</dbReference>
<comment type="caution">
    <text evidence="2">The sequence shown here is derived from an EMBL/GenBank/DDBJ whole genome shotgun (WGS) entry which is preliminary data.</text>
</comment>
<evidence type="ECO:0000313" key="3">
    <source>
        <dbReference type="Proteomes" id="UP001597419"/>
    </source>
</evidence>
<name>A0ABW5GF88_9PSEU</name>
<dbReference type="Proteomes" id="UP001597419">
    <property type="component" value="Unassembled WGS sequence"/>
</dbReference>
<accession>A0ABW5GF88</accession>
<feature type="domain" description="HTH marR-type" evidence="1">
    <location>
        <begin position="27"/>
        <end position="127"/>
    </location>
</feature>
<proteinExistence type="predicted"/>
<evidence type="ECO:0000313" key="2">
    <source>
        <dbReference type="EMBL" id="MFD2460201.1"/>
    </source>
</evidence>
<dbReference type="InterPro" id="IPR036390">
    <property type="entry name" value="WH_DNA-bd_sf"/>
</dbReference>
<sequence length="172" mass="18445">MGEPLTSEGLGTRLRHVLDLLDGDVAKFLDDLGLTDYRPRYSPIVHALVAHGTLAIRDLARETGVTHSAASQTVAQMNRAGLLTLAPGADARERLVSLTGKARDLVPLLDAAWAATSEAATRLEAELPYSLGELLAAIVDALEGRSFRERIGDTERAKALLRTVRAAERQGP</sequence>
<dbReference type="SUPFAM" id="SSF46785">
    <property type="entry name" value="Winged helix' DNA-binding domain"/>
    <property type="match status" value="1"/>
</dbReference>
<gene>
    <name evidence="2" type="ORF">ACFSYJ_16440</name>
</gene>
<dbReference type="RefSeq" id="WP_345398285.1">
    <property type="nucleotide sequence ID" value="NZ_BAABHG010000009.1"/>
</dbReference>
<organism evidence="2 3">
    <name type="scientific">Amycolatopsis samaneae</name>
    <dbReference type="NCBI Taxonomy" id="664691"/>
    <lineage>
        <taxon>Bacteria</taxon>
        <taxon>Bacillati</taxon>
        <taxon>Actinomycetota</taxon>
        <taxon>Actinomycetes</taxon>
        <taxon>Pseudonocardiales</taxon>
        <taxon>Pseudonocardiaceae</taxon>
        <taxon>Amycolatopsis</taxon>
    </lineage>
</organism>
<protein>
    <submittedName>
        <fullName evidence="2">MarR family winged helix-turn-helix transcriptional regulator</fullName>
    </submittedName>
</protein>
<dbReference type="InterPro" id="IPR000835">
    <property type="entry name" value="HTH_MarR-typ"/>
</dbReference>
<dbReference type="Gene3D" id="1.10.10.10">
    <property type="entry name" value="Winged helix-like DNA-binding domain superfamily/Winged helix DNA-binding domain"/>
    <property type="match status" value="1"/>
</dbReference>
<dbReference type="Pfam" id="PF12802">
    <property type="entry name" value="MarR_2"/>
    <property type="match status" value="1"/>
</dbReference>
<dbReference type="EMBL" id="JBHUKU010000008">
    <property type="protein sequence ID" value="MFD2460201.1"/>
    <property type="molecule type" value="Genomic_DNA"/>
</dbReference>
<keyword evidence="3" id="KW-1185">Reference proteome</keyword>
<evidence type="ECO:0000259" key="1">
    <source>
        <dbReference type="SMART" id="SM00347"/>
    </source>
</evidence>
<dbReference type="SMART" id="SM00347">
    <property type="entry name" value="HTH_MARR"/>
    <property type="match status" value="1"/>
</dbReference>
<reference evidence="3" key="1">
    <citation type="journal article" date="2019" name="Int. J. Syst. Evol. Microbiol.">
        <title>The Global Catalogue of Microorganisms (GCM) 10K type strain sequencing project: providing services to taxonomists for standard genome sequencing and annotation.</title>
        <authorList>
            <consortium name="The Broad Institute Genomics Platform"/>
            <consortium name="The Broad Institute Genome Sequencing Center for Infectious Disease"/>
            <person name="Wu L."/>
            <person name="Ma J."/>
        </authorList>
    </citation>
    <scope>NUCLEOTIDE SEQUENCE [LARGE SCALE GENOMIC DNA]</scope>
    <source>
        <strain evidence="3">CGMCC 4.7643</strain>
    </source>
</reference>